<dbReference type="InterPro" id="IPR005046">
    <property type="entry name" value="DUF285"/>
</dbReference>
<feature type="transmembrane region" description="Helical" evidence="3">
    <location>
        <begin position="581"/>
        <end position="598"/>
    </location>
</feature>
<dbReference type="InterPro" id="IPR041495">
    <property type="entry name" value="Mub_B2"/>
</dbReference>
<sequence length="606" mass="66424">MKNKRNYKLYKSGKFLLTGSIVLSATLLLSTYQANASDATTGSIQQVTEGADNQTTGTWGTATFTFNKSTGILTVNSGTITTNNKPWESNGTFNGNDIKKVHISGNVVSPENASGLFANLFNLQSFILDNGAKFDTTQTTTMDNFFLNDTALVTADVSTFDTSKVTNMQAFFYRNLSLTTIQGIENWNVQNVNNMALMFTHTHSLNNLSVAKWNVSNVKNMNKMFWEYGGVDGSAEKTLDISGEFAKTTGNVTDMSYMFCGSVNLVKIEGISQLVTESVKDFSYMFNGDTSLAGIDVSRFDTKSVETYQNMFSWTISNNELDLASFDTRGRNTTDMLSNLYYEYGNTTYGTSKITLGDRTILNSTVGLLDPVVGDLRTTDSKRVTSANWRSDDNDLKTGAQLMDNSAHAGVWQWDTYSAPIATTDTKIIKETIHYQYPDGSEAADTYTKSLTFTRTKYTDAVTGEVTYGAWSTDQSFEAVQSPSLKGYTPDQAEIDAQRVNGDSQDLNFTVKYTKNAPTNPDNHDNTTTPSTPGSNGTNTGSSETTTTQTDGKSLPSKQHSASRVEKNNNLPDTAKKEQRYSIAGLLGVSAILGLFGLSNRRNKKN</sequence>
<dbReference type="Gene3D" id="2.60.40.4300">
    <property type="match status" value="1"/>
</dbReference>
<keyword evidence="7" id="KW-1185">Reference proteome</keyword>
<dbReference type="NCBIfam" id="TIGR02167">
    <property type="entry name" value="Liste_lipo_26"/>
    <property type="match status" value="2"/>
</dbReference>
<dbReference type="RefSeq" id="WP_213809521.1">
    <property type="nucleotide sequence ID" value="NZ_JAAMFK010000013.1"/>
</dbReference>
<keyword evidence="3" id="KW-0812">Transmembrane</keyword>
<keyword evidence="1 4" id="KW-0732">Signal</keyword>
<feature type="signal peptide" evidence="4">
    <location>
        <begin position="1"/>
        <end position="36"/>
    </location>
</feature>
<evidence type="ECO:0000313" key="6">
    <source>
        <dbReference type="EMBL" id="MBS9339240.1"/>
    </source>
</evidence>
<evidence type="ECO:0000256" key="2">
    <source>
        <dbReference type="SAM" id="MobiDB-lite"/>
    </source>
</evidence>
<evidence type="ECO:0000259" key="5">
    <source>
        <dbReference type="Pfam" id="PF17966"/>
    </source>
</evidence>
<dbReference type="InterPro" id="IPR032675">
    <property type="entry name" value="LRR_dom_sf"/>
</dbReference>
<organism evidence="6 7">
    <name type="scientific">Fructobacillus broussonetiae</name>
    <dbReference type="NCBI Taxonomy" id="2713173"/>
    <lineage>
        <taxon>Bacteria</taxon>
        <taxon>Bacillati</taxon>
        <taxon>Bacillota</taxon>
        <taxon>Bacilli</taxon>
        <taxon>Lactobacillales</taxon>
        <taxon>Lactobacillaceae</taxon>
        <taxon>Fructobacillus</taxon>
    </lineage>
</organism>
<feature type="compositionally biased region" description="Low complexity" evidence="2">
    <location>
        <begin position="516"/>
        <end position="550"/>
    </location>
</feature>
<evidence type="ECO:0000313" key="7">
    <source>
        <dbReference type="Proteomes" id="UP001519504"/>
    </source>
</evidence>
<name>A0ABS5R1C9_9LACO</name>
<dbReference type="NCBIfam" id="TIGR03715">
    <property type="entry name" value="KxYKxGKxW"/>
    <property type="match status" value="1"/>
</dbReference>
<keyword evidence="3" id="KW-1133">Transmembrane helix</keyword>
<evidence type="ECO:0000256" key="3">
    <source>
        <dbReference type="SAM" id="Phobius"/>
    </source>
</evidence>
<dbReference type="EMBL" id="JAAMFK010000013">
    <property type="protein sequence ID" value="MBS9339240.1"/>
    <property type="molecule type" value="Genomic_DNA"/>
</dbReference>
<feature type="chain" id="PRO_5045285139" evidence="4">
    <location>
        <begin position="37"/>
        <end position="606"/>
    </location>
</feature>
<dbReference type="Proteomes" id="UP001519504">
    <property type="component" value="Unassembled WGS sequence"/>
</dbReference>
<evidence type="ECO:0000256" key="1">
    <source>
        <dbReference type="ARBA" id="ARBA00022729"/>
    </source>
</evidence>
<comment type="caution">
    <text evidence="6">The sequence shown here is derived from an EMBL/GenBank/DDBJ whole genome shotgun (WGS) entry which is preliminary data.</text>
</comment>
<dbReference type="Pfam" id="PF03382">
    <property type="entry name" value="DUF285"/>
    <property type="match status" value="2"/>
</dbReference>
<feature type="region of interest" description="Disordered" evidence="2">
    <location>
        <begin position="513"/>
        <end position="576"/>
    </location>
</feature>
<gene>
    <name evidence="6" type="ORF">G6R29_06445</name>
</gene>
<reference evidence="6 7" key="1">
    <citation type="submission" date="2020-02" db="EMBL/GenBank/DDBJ databases">
        <title>Fructobacillus sp. isolated from paper mulberry of Taiwan.</title>
        <authorList>
            <person name="Lin S.-T."/>
        </authorList>
    </citation>
    <scope>NUCLEOTIDE SEQUENCE [LARGE SCALE GENOMIC DNA]</scope>
    <source>
        <strain evidence="6 7">M2-14</strain>
    </source>
</reference>
<protein>
    <submittedName>
        <fullName evidence="6">BspA family leucine-rich repeat surface protein</fullName>
    </submittedName>
</protein>
<dbReference type="Gene3D" id="3.80.10.10">
    <property type="entry name" value="Ribonuclease Inhibitor"/>
    <property type="match status" value="1"/>
</dbReference>
<dbReference type="InterPro" id="IPR011889">
    <property type="entry name" value="Liste_lipo_26"/>
</dbReference>
<feature type="compositionally biased region" description="Polar residues" evidence="2">
    <location>
        <begin position="556"/>
        <end position="572"/>
    </location>
</feature>
<accession>A0ABS5R1C9</accession>
<evidence type="ECO:0000256" key="4">
    <source>
        <dbReference type="SAM" id="SignalP"/>
    </source>
</evidence>
<dbReference type="Pfam" id="PF17966">
    <property type="entry name" value="Muc_B2"/>
    <property type="match status" value="1"/>
</dbReference>
<keyword evidence="3" id="KW-0472">Membrane</keyword>
<dbReference type="InterPro" id="IPR022263">
    <property type="entry name" value="KxYKxGKxW"/>
</dbReference>
<proteinExistence type="predicted"/>
<feature type="domain" description="Mub B2-like" evidence="5">
    <location>
        <begin position="423"/>
        <end position="516"/>
    </location>
</feature>